<accession>A0A8J2JUG9</accession>
<keyword evidence="3" id="KW-1185">Reference proteome</keyword>
<evidence type="ECO:0000313" key="3">
    <source>
        <dbReference type="Proteomes" id="UP000708208"/>
    </source>
</evidence>
<feature type="region of interest" description="Disordered" evidence="1">
    <location>
        <begin position="54"/>
        <end position="86"/>
    </location>
</feature>
<name>A0A8J2JUG9_9HEXA</name>
<dbReference type="Proteomes" id="UP000708208">
    <property type="component" value="Unassembled WGS sequence"/>
</dbReference>
<reference evidence="2" key="1">
    <citation type="submission" date="2021-06" db="EMBL/GenBank/DDBJ databases">
        <authorList>
            <person name="Hodson N. C."/>
            <person name="Mongue J. A."/>
            <person name="Jaron S. K."/>
        </authorList>
    </citation>
    <scope>NUCLEOTIDE SEQUENCE</scope>
</reference>
<protein>
    <submittedName>
        <fullName evidence="2">Uncharacterized protein</fullName>
    </submittedName>
</protein>
<dbReference type="EMBL" id="CAJVCH010137173">
    <property type="protein sequence ID" value="CAG7726567.1"/>
    <property type="molecule type" value="Genomic_DNA"/>
</dbReference>
<proteinExistence type="predicted"/>
<feature type="compositionally biased region" description="Basic and acidic residues" evidence="1">
    <location>
        <begin position="71"/>
        <end position="86"/>
    </location>
</feature>
<evidence type="ECO:0000256" key="1">
    <source>
        <dbReference type="SAM" id="MobiDB-lite"/>
    </source>
</evidence>
<organism evidence="2 3">
    <name type="scientific">Allacma fusca</name>
    <dbReference type="NCBI Taxonomy" id="39272"/>
    <lineage>
        <taxon>Eukaryota</taxon>
        <taxon>Metazoa</taxon>
        <taxon>Ecdysozoa</taxon>
        <taxon>Arthropoda</taxon>
        <taxon>Hexapoda</taxon>
        <taxon>Collembola</taxon>
        <taxon>Symphypleona</taxon>
        <taxon>Sminthuridae</taxon>
        <taxon>Allacma</taxon>
    </lineage>
</organism>
<sequence>MSPEIFLVPVLKEERKDFSSYLPIAYHHNLRKQTTYEIERDAENDDEEISNGEVNYEEVGGGPHPWEPENDGNHKRIADAADDKDNGISTTKYHCNGRGDIPAIESLGRDPRVIPRHLPVTEVVRGRRAIHQMCLEHRPIRHSPSLITQGNGTSAQPPTLVHTRCVQEKVSHSLGEIGAVPALGHCL</sequence>
<evidence type="ECO:0000313" key="2">
    <source>
        <dbReference type="EMBL" id="CAG7726567.1"/>
    </source>
</evidence>
<gene>
    <name evidence="2" type="ORF">AFUS01_LOCUS15475</name>
</gene>
<dbReference type="AlphaFoldDB" id="A0A8J2JUG9"/>
<comment type="caution">
    <text evidence="2">The sequence shown here is derived from an EMBL/GenBank/DDBJ whole genome shotgun (WGS) entry which is preliminary data.</text>
</comment>